<keyword evidence="2" id="KW-1185">Reference proteome</keyword>
<organism evidence="1 2">
    <name type="scientific">Capsulimonas corticalis</name>
    <dbReference type="NCBI Taxonomy" id="2219043"/>
    <lineage>
        <taxon>Bacteria</taxon>
        <taxon>Bacillati</taxon>
        <taxon>Armatimonadota</taxon>
        <taxon>Armatimonadia</taxon>
        <taxon>Capsulimonadales</taxon>
        <taxon>Capsulimonadaceae</taxon>
        <taxon>Capsulimonas</taxon>
    </lineage>
</organism>
<accession>A0A402D1S8</accession>
<name>A0A402D1S8_9BACT</name>
<dbReference type="EMBL" id="AP025739">
    <property type="protein sequence ID" value="BDI30056.1"/>
    <property type="molecule type" value="Genomic_DNA"/>
</dbReference>
<dbReference type="KEGG" id="ccot:CCAX7_21070"/>
<protein>
    <submittedName>
        <fullName evidence="1">Uncharacterized protein</fullName>
    </submittedName>
</protein>
<proteinExistence type="predicted"/>
<dbReference type="Proteomes" id="UP000287394">
    <property type="component" value="Chromosome"/>
</dbReference>
<gene>
    <name evidence="1" type="ORF">CCAX7_21070</name>
</gene>
<evidence type="ECO:0000313" key="2">
    <source>
        <dbReference type="Proteomes" id="UP000287394"/>
    </source>
</evidence>
<evidence type="ECO:0000313" key="1">
    <source>
        <dbReference type="EMBL" id="BDI30056.1"/>
    </source>
</evidence>
<sequence>METASNEDGVSLLIVFLLVQMHASVNFHHKICRMAEEVYNEAVNDLLLTKVQALKTAATQMHPELSLRRRRITSKFSRQLTLY</sequence>
<dbReference type="AlphaFoldDB" id="A0A402D1S8"/>
<reference evidence="1 2" key="1">
    <citation type="journal article" date="2019" name="Int. J. Syst. Evol. Microbiol.">
        <title>Capsulimonas corticalis gen. nov., sp. nov., an aerobic capsulated bacterium, of a novel bacterial order, Capsulimonadales ord. nov., of the class Armatimonadia of the phylum Armatimonadetes.</title>
        <authorList>
            <person name="Li J."/>
            <person name="Kudo C."/>
            <person name="Tonouchi A."/>
        </authorList>
    </citation>
    <scope>NUCLEOTIDE SEQUENCE [LARGE SCALE GENOMIC DNA]</scope>
    <source>
        <strain evidence="1 2">AX-7</strain>
    </source>
</reference>